<evidence type="ECO:0000259" key="6">
    <source>
        <dbReference type="PROSITE" id="PS50090"/>
    </source>
</evidence>
<comment type="caution">
    <text evidence="10">The sequence shown here is derived from an EMBL/GenBank/DDBJ whole genome shotgun (WGS) entry which is preliminary data.</text>
</comment>
<evidence type="ECO:0000313" key="11">
    <source>
        <dbReference type="Proteomes" id="UP000241769"/>
    </source>
</evidence>
<dbReference type="PROSITE" id="PS51505">
    <property type="entry name" value="SCA7"/>
    <property type="match status" value="1"/>
</dbReference>
<dbReference type="PROSITE" id="PS51293">
    <property type="entry name" value="SANT"/>
    <property type="match status" value="1"/>
</dbReference>
<evidence type="ECO:0000256" key="5">
    <source>
        <dbReference type="SAM" id="MobiDB-lite"/>
    </source>
</evidence>
<dbReference type="CDD" id="cd00167">
    <property type="entry name" value="SANT"/>
    <property type="match status" value="1"/>
</dbReference>
<keyword evidence="3" id="KW-0804">Transcription</keyword>
<feature type="compositionally biased region" description="Basic and acidic residues" evidence="5">
    <location>
        <begin position="126"/>
        <end position="139"/>
    </location>
</feature>
<protein>
    <submittedName>
        <fullName evidence="10">Uncharacterized protein</fullName>
    </submittedName>
</protein>
<feature type="region of interest" description="Disordered" evidence="5">
    <location>
        <begin position="212"/>
        <end position="235"/>
    </location>
</feature>
<evidence type="ECO:0000259" key="9">
    <source>
        <dbReference type="PROSITE" id="PS51505"/>
    </source>
</evidence>
<dbReference type="InterPro" id="IPR013243">
    <property type="entry name" value="SCA7_dom"/>
</dbReference>
<dbReference type="NCBIfam" id="TIGR01557">
    <property type="entry name" value="myb_SHAQKYF"/>
    <property type="match status" value="1"/>
</dbReference>
<dbReference type="PROSITE" id="PS51294">
    <property type="entry name" value="HTH_MYB"/>
    <property type="match status" value="1"/>
</dbReference>
<feature type="region of interest" description="Disordered" evidence="5">
    <location>
        <begin position="400"/>
        <end position="424"/>
    </location>
</feature>
<dbReference type="InParanoid" id="A0A2P6N8F7"/>
<dbReference type="SUPFAM" id="SSF46689">
    <property type="entry name" value="Homeodomain-like"/>
    <property type="match status" value="1"/>
</dbReference>
<dbReference type="Gene3D" id="6.10.140.1270">
    <property type="match status" value="1"/>
</dbReference>
<dbReference type="InterPro" id="IPR009057">
    <property type="entry name" value="Homeodomain-like_sf"/>
</dbReference>
<feature type="domain" description="SCA7" evidence="9">
    <location>
        <begin position="93"/>
        <end position="159"/>
    </location>
</feature>
<sequence>MAGLSLKHRRFHYQEYQKRKSVVTPGFRNGKEGERKAVFDSGVRSVSHGVDIQLRQEKNQTDTVEQQETPAENGGNQENITFLKAMLWKHFLDPQPNDAAKKEVYCGVVNQNGKPCQRTGKCPFHSQKEKKSAPKRGWTKEEHAKFLQGLKMYGRGNWKEITSVVGTKTSTQIQSHAQKYFLRQKQTNKSKKSIHDLSLTDQEIMSEGTQSAPGLLMKNSAPGSISGSPDEVPLMGDHRQQRYSASNPFASPYGHTSAPALLQNHQQQQQNHITNGNQPRHTASQPNFMDHRNMQNNGAFMHHQQPFRQQMPQQQMPQQMSQQMSQQLSQAMSQQMHQSMPQQMHQSMSQQISQQMAQQLNHQQQQMSNNHQAQLAQHQLSQSLPLQCAQQPQNVRPRNSMTYNDFKPHPISNGHSVNNGNAKNDSVSFPAAAVVVPPSHRFSNGNPFASLESNPNLAPLLPSFFKQCNGSPLMPLPKPNES</sequence>
<dbReference type="InterPro" id="IPR017884">
    <property type="entry name" value="SANT_dom"/>
</dbReference>
<dbReference type="InterPro" id="IPR001005">
    <property type="entry name" value="SANT/Myb"/>
</dbReference>
<organism evidence="10 11">
    <name type="scientific">Planoprotostelium fungivorum</name>
    <dbReference type="NCBI Taxonomy" id="1890364"/>
    <lineage>
        <taxon>Eukaryota</taxon>
        <taxon>Amoebozoa</taxon>
        <taxon>Evosea</taxon>
        <taxon>Variosea</taxon>
        <taxon>Cavosteliida</taxon>
        <taxon>Cavosteliaceae</taxon>
        <taxon>Planoprotostelium</taxon>
    </lineage>
</organism>
<evidence type="ECO:0000256" key="1">
    <source>
        <dbReference type="ARBA" id="ARBA00023015"/>
    </source>
</evidence>
<dbReference type="EMBL" id="MDYQ01000156">
    <property type="protein sequence ID" value="PRP80246.1"/>
    <property type="molecule type" value="Genomic_DNA"/>
</dbReference>
<feature type="compositionally biased region" description="Polar residues" evidence="5">
    <location>
        <begin position="61"/>
        <end position="76"/>
    </location>
</feature>
<dbReference type="STRING" id="1890364.A0A2P6N8F7"/>
<dbReference type="OrthoDB" id="118550at2759"/>
<keyword evidence="2" id="KW-0238">DNA-binding</keyword>
<keyword evidence="11" id="KW-1185">Reference proteome</keyword>
<evidence type="ECO:0000256" key="2">
    <source>
        <dbReference type="ARBA" id="ARBA00023125"/>
    </source>
</evidence>
<feature type="domain" description="SANT" evidence="7">
    <location>
        <begin position="133"/>
        <end position="185"/>
    </location>
</feature>
<dbReference type="PANTHER" id="PTHR12802">
    <property type="entry name" value="SWI/SNF COMPLEX-RELATED"/>
    <property type="match status" value="1"/>
</dbReference>
<accession>A0A2P6N8F7</accession>
<gene>
    <name evidence="10" type="ORF">PROFUN_12185</name>
</gene>
<dbReference type="SMART" id="SM00717">
    <property type="entry name" value="SANT"/>
    <property type="match status" value="1"/>
</dbReference>
<evidence type="ECO:0000259" key="7">
    <source>
        <dbReference type="PROSITE" id="PS51293"/>
    </source>
</evidence>
<feature type="region of interest" description="Disordered" evidence="5">
    <location>
        <begin position="307"/>
        <end position="376"/>
    </location>
</feature>
<feature type="region of interest" description="Disordered" evidence="5">
    <location>
        <begin position="120"/>
        <end position="139"/>
    </location>
</feature>
<evidence type="ECO:0000259" key="8">
    <source>
        <dbReference type="PROSITE" id="PS51294"/>
    </source>
</evidence>
<feature type="domain" description="HTH myb-type" evidence="8">
    <location>
        <begin position="130"/>
        <end position="185"/>
    </location>
</feature>
<proteinExistence type="predicted"/>
<reference evidence="10 11" key="1">
    <citation type="journal article" date="2018" name="Genome Biol. Evol.">
        <title>Multiple Roots of Fruiting Body Formation in Amoebozoa.</title>
        <authorList>
            <person name="Hillmann F."/>
            <person name="Forbes G."/>
            <person name="Novohradska S."/>
            <person name="Ferling I."/>
            <person name="Riege K."/>
            <person name="Groth M."/>
            <person name="Westermann M."/>
            <person name="Marz M."/>
            <person name="Spaller T."/>
            <person name="Winckler T."/>
            <person name="Schaap P."/>
            <person name="Glockner G."/>
        </authorList>
    </citation>
    <scope>NUCLEOTIDE SEQUENCE [LARGE SCALE GENOMIC DNA]</scope>
    <source>
        <strain evidence="10 11">Jena</strain>
    </source>
</reference>
<dbReference type="Pfam" id="PF00249">
    <property type="entry name" value="Myb_DNA-binding"/>
    <property type="match status" value="1"/>
</dbReference>
<keyword evidence="1" id="KW-0805">Transcription regulation</keyword>
<dbReference type="Proteomes" id="UP000241769">
    <property type="component" value="Unassembled WGS sequence"/>
</dbReference>
<evidence type="ECO:0000256" key="3">
    <source>
        <dbReference type="ARBA" id="ARBA00023163"/>
    </source>
</evidence>
<feature type="domain" description="Myb-like" evidence="6">
    <location>
        <begin position="130"/>
        <end position="181"/>
    </location>
</feature>
<feature type="region of interest" description="Disordered" evidence="5">
    <location>
        <begin position="57"/>
        <end position="76"/>
    </location>
</feature>
<dbReference type="PROSITE" id="PS50090">
    <property type="entry name" value="MYB_LIKE"/>
    <property type="match status" value="1"/>
</dbReference>
<feature type="compositionally biased region" description="Polar residues" evidence="5">
    <location>
        <begin position="413"/>
        <end position="424"/>
    </location>
</feature>
<evidence type="ECO:0000313" key="10">
    <source>
        <dbReference type="EMBL" id="PRP80246.1"/>
    </source>
</evidence>
<dbReference type="Pfam" id="PF08313">
    <property type="entry name" value="SCA7"/>
    <property type="match status" value="1"/>
</dbReference>
<name>A0A2P6N8F7_9EUKA</name>
<keyword evidence="4" id="KW-0539">Nucleus</keyword>
<dbReference type="InterPro" id="IPR006447">
    <property type="entry name" value="Myb_dom_plants"/>
</dbReference>
<evidence type="ECO:0000256" key="4">
    <source>
        <dbReference type="ARBA" id="ARBA00023242"/>
    </source>
</evidence>
<feature type="compositionally biased region" description="Polar residues" evidence="5">
    <location>
        <begin position="273"/>
        <end position="287"/>
    </location>
</feature>
<feature type="region of interest" description="Disordered" evidence="5">
    <location>
        <begin position="264"/>
        <end position="294"/>
    </location>
</feature>
<dbReference type="GO" id="GO:0003677">
    <property type="term" value="F:DNA binding"/>
    <property type="evidence" value="ECO:0007669"/>
    <property type="project" value="UniProtKB-KW"/>
</dbReference>
<dbReference type="AlphaFoldDB" id="A0A2P6N8F7"/>
<dbReference type="Gene3D" id="1.10.10.60">
    <property type="entry name" value="Homeodomain-like"/>
    <property type="match status" value="1"/>
</dbReference>
<dbReference type="InterPro" id="IPR017930">
    <property type="entry name" value="Myb_dom"/>
</dbReference>